<gene>
    <name evidence="12" type="ORF">FB384_003941</name>
</gene>
<keyword evidence="8" id="KW-0411">Iron-sulfur</keyword>
<name>A0A839XP41_9PSEU</name>
<keyword evidence="13" id="KW-1185">Reference proteome</keyword>
<feature type="domain" description="2Fe-2S ferredoxin-type" evidence="10">
    <location>
        <begin position="296"/>
        <end position="384"/>
    </location>
</feature>
<dbReference type="InterPro" id="IPR017938">
    <property type="entry name" value="Riboflavin_synthase-like_b-brl"/>
</dbReference>
<dbReference type="CDD" id="cd00207">
    <property type="entry name" value="fer2"/>
    <property type="match status" value="1"/>
</dbReference>
<dbReference type="Proteomes" id="UP000564573">
    <property type="component" value="Unassembled WGS sequence"/>
</dbReference>
<keyword evidence="5" id="KW-0274">FAD</keyword>
<dbReference type="Pfam" id="PF00111">
    <property type="entry name" value="Fer2"/>
    <property type="match status" value="1"/>
</dbReference>
<keyword evidence="12" id="KW-0503">Monooxygenase</keyword>
<dbReference type="Gene3D" id="3.40.50.80">
    <property type="entry name" value="Nucleotide-binding domain of ferredoxin-NADP reductase (FNR) module"/>
    <property type="match status" value="1"/>
</dbReference>
<dbReference type="InterPro" id="IPR050415">
    <property type="entry name" value="MRET"/>
</dbReference>
<protein>
    <submittedName>
        <fullName evidence="12">3-ketosteroid 9alpha-monooxygenase subunit B</fullName>
        <ecNumber evidence="12">1.14.15.30</ecNumber>
    </submittedName>
</protein>
<evidence type="ECO:0000259" key="10">
    <source>
        <dbReference type="PROSITE" id="PS51085"/>
    </source>
</evidence>
<dbReference type="InterPro" id="IPR036010">
    <property type="entry name" value="2Fe-2S_ferredoxin-like_sf"/>
</dbReference>
<dbReference type="EC" id="1.14.15.30" evidence="12"/>
<comment type="cofactor">
    <cofactor evidence="1">
        <name>FAD</name>
        <dbReference type="ChEBI" id="CHEBI:57692"/>
    </cofactor>
</comment>
<evidence type="ECO:0000256" key="7">
    <source>
        <dbReference type="ARBA" id="ARBA00023004"/>
    </source>
</evidence>
<dbReference type="EMBL" id="JACIBS010000002">
    <property type="protein sequence ID" value="MBB3664990.1"/>
    <property type="molecule type" value="Genomic_DNA"/>
</dbReference>
<dbReference type="GO" id="GO:0050660">
    <property type="term" value="F:flavin adenine dinucleotide binding"/>
    <property type="evidence" value="ECO:0007669"/>
    <property type="project" value="TreeGrafter"/>
</dbReference>
<evidence type="ECO:0000313" key="12">
    <source>
        <dbReference type="EMBL" id="MBB3664990.1"/>
    </source>
</evidence>
<dbReference type="InterPro" id="IPR001041">
    <property type="entry name" value="2Fe-2S_ferredoxin-type"/>
</dbReference>
<evidence type="ECO:0000256" key="6">
    <source>
        <dbReference type="ARBA" id="ARBA00023002"/>
    </source>
</evidence>
<evidence type="ECO:0000256" key="5">
    <source>
        <dbReference type="ARBA" id="ARBA00022827"/>
    </source>
</evidence>
<dbReference type="PROSITE" id="PS51085">
    <property type="entry name" value="2FE2S_FER_2"/>
    <property type="match status" value="1"/>
</dbReference>
<dbReference type="Pfam" id="PF00175">
    <property type="entry name" value="NAD_binding_1"/>
    <property type="match status" value="1"/>
</dbReference>
<dbReference type="InterPro" id="IPR039261">
    <property type="entry name" value="FNR_nucleotide-bd"/>
</dbReference>
<dbReference type="InterPro" id="IPR012675">
    <property type="entry name" value="Beta-grasp_dom_sf"/>
</dbReference>
<dbReference type="PROSITE" id="PS00197">
    <property type="entry name" value="2FE2S_FER_1"/>
    <property type="match status" value="1"/>
</dbReference>
<dbReference type="SUPFAM" id="SSF63380">
    <property type="entry name" value="Riboflavin synthase domain-like"/>
    <property type="match status" value="1"/>
</dbReference>
<dbReference type="PROSITE" id="PS51384">
    <property type="entry name" value="FAD_FR"/>
    <property type="match status" value="1"/>
</dbReference>
<keyword evidence="7" id="KW-0408">Iron</keyword>
<dbReference type="GO" id="GO:0046872">
    <property type="term" value="F:metal ion binding"/>
    <property type="evidence" value="ECO:0007669"/>
    <property type="project" value="UniProtKB-KW"/>
</dbReference>
<proteinExistence type="predicted"/>
<dbReference type="GO" id="GO:0051537">
    <property type="term" value="F:2 iron, 2 sulfur cluster binding"/>
    <property type="evidence" value="ECO:0007669"/>
    <property type="project" value="UniProtKB-KW"/>
</dbReference>
<keyword evidence="4" id="KW-0479">Metal-binding</keyword>
<feature type="domain" description="FAD-binding FR-type" evidence="11">
    <location>
        <begin position="7"/>
        <end position="110"/>
    </location>
</feature>
<evidence type="ECO:0000259" key="11">
    <source>
        <dbReference type="PROSITE" id="PS51384"/>
    </source>
</evidence>
<dbReference type="PRINTS" id="PR00371">
    <property type="entry name" value="FPNCR"/>
</dbReference>
<keyword evidence="6 12" id="KW-0560">Oxidoreductase</keyword>
<reference evidence="12 13" key="1">
    <citation type="submission" date="2020-08" db="EMBL/GenBank/DDBJ databases">
        <title>Sequencing the genomes of 1000 actinobacteria strains.</title>
        <authorList>
            <person name="Klenk H.-P."/>
        </authorList>
    </citation>
    <scope>NUCLEOTIDE SEQUENCE [LARGE SCALE GENOMIC DNA]</scope>
    <source>
        <strain evidence="12 13">DSM 45267</strain>
    </source>
</reference>
<evidence type="ECO:0000256" key="9">
    <source>
        <dbReference type="SAM" id="MobiDB-lite"/>
    </source>
</evidence>
<dbReference type="PANTHER" id="PTHR47354:SF8">
    <property type="entry name" value="1,2-PHENYLACETYL-COA EPOXIDASE, SUBUNIT E"/>
    <property type="match status" value="1"/>
</dbReference>
<keyword evidence="2" id="KW-0285">Flavoprotein</keyword>
<evidence type="ECO:0000313" key="13">
    <source>
        <dbReference type="Proteomes" id="UP000564573"/>
    </source>
</evidence>
<comment type="caution">
    <text evidence="12">The sequence shown here is derived from an EMBL/GenBank/DDBJ whole genome shotgun (WGS) entry which is preliminary data.</text>
</comment>
<dbReference type="PRINTS" id="PR00410">
    <property type="entry name" value="PHEHYDRXLASE"/>
</dbReference>
<dbReference type="InterPro" id="IPR001433">
    <property type="entry name" value="OxRdtase_FAD/NAD-bd"/>
</dbReference>
<dbReference type="RefSeq" id="WP_183786101.1">
    <property type="nucleotide sequence ID" value="NZ_JACIBS010000002.1"/>
</dbReference>
<feature type="compositionally biased region" description="Low complexity" evidence="9">
    <location>
        <begin position="254"/>
        <end position="263"/>
    </location>
</feature>
<keyword evidence="3" id="KW-0001">2Fe-2S</keyword>
<dbReference type="CDD" id="cd06214">
    <property type="entry name" value="PA_degradation_oxidoreductase_like"/>
    <property type="match status" value="1"/>
</dbReference>
<organism evidence="12 13">
    <name type="scientific">Prauserella sediminis</name>
    <dbReference type="NCBI Taxonomy" id="577680"/>
    <lineage>
        <taxon>Bacteria</taxon>
        <taxon>Bacillati</taxon>
        <taxon>Actinomycetota</taxon>
        <taxon>Actinomycetes</taxon>
        <taxon>Pseudonocardiales</taxon>
        <taxon>Pseudonocardiaceae</taxon>
        <taxon>Prauserella</taxon>
        <taxon>Prauserella salsuginis group</taxon>
    </lineage>
</organism>
<sequence>MSGDGTVRVQRLRVAEVVDETVVDETAAARSIVFDAELDYRPGQFLTVRVPGDERGPVARCYSLSSSPYTGDRPQVTVKRDGYASNWLCDHIAAGDELDVLPASGVFTPADLDADLALFAGGSGITPMLSIVRSVLAHGTGAMTLVYANADEPSVIFAGVLRELEEAYPGRLTVVHWLETLQGLPTTERLAPIAELLAGRETFVCGPAPYMRAVVAAAKAAGTPRARIHRETFVSLGGDPFAAAEPGTGDLAANAAPAAASDSAGDDGSDLGGQDDRSEDVSAGDGTPDGTDEAPARITVDLDGTTTQHSWPRGAKLLDVLLAAGRDAPYSCREGQCSACACRVTSGEVKMLNNEVLDSDDVADGIVLACQSLPLTDDVSISYE</sequence>
<dbReference type="InterPro" id="IPR017927">
    <property type="entry name" value="FAD-bd_FR_type"/>
</dbReference>
<dbReference type="PANTHER" id="PTHR47354">
    <property type="entry name" value="NADH OXIDOREDUCTASE HCR"/>
    <property type="match status" value="1"/>
</dbReference>
<dbReference type="InterPro" id="IPR006058">
    <property type="entry name" value="2Fe2S_fd_BS"/>
</dbReference>
<dbReference type="Gene3D" id="3.10.20.30">
    <property type="match status" value="1"/>
</dbReference>
<evidence type="ECO:0000256" key="1">
    <source>
        <dbReference type="ARBA" id="ARBA00001974"/>
    </source>
</evidence>
<dbReference type="SUPFAM" id="SSF52343">
    <property type="entry name" value="Ferredoxin reductase-like, C-terminal NADP-linked domain"/>
    <property type="match status" value="1"/>
</dbReference>
<evidence type="ECO:0000256" key="8">
    <source>
        <dbReference type="ARBA" id="ARBA00023014"/>
    </source>
</evidence>
<dbReference type="InterPro" id="IPR001709">
    <property type="entry name" value="Flavoprot_Pyr_Nucl_cyt_Rdtase"/>
</dbReference>
<evidence type="ECO:0000256" key="4">
    <source>
        <dbReference type="ARBA" id="ARBA00022723"/>
    </source>
</evidence>
<dbReference type="Gene3D" id="2.40.30.10">
    <property type="entry name" value="Translation factors"/>
    <property type="match status" value="1"/>
</dbReference>
<feature type="region of interest" description="Disordered" evidence="9">
    <location>
        <begin position="254"/>
        <end position="297"/>
    </location>
</feature>
<evidence type="ECO:0000256" key="3">
    <source>
        <dbReference type="ARBA" id="ARBA00022714"/>
    </source>
</evidence>
<evidence type="ECO:0000256" key="2">
    <source>
        <dbReference type="ARBA" id="ARBA00022630"/>
    </source>
</evidence>
<dbReference type="AlphaFoldDB" id="A0A839XP41"/>
<dbReference type="GO" id="GO:0036200">
    <property type="term" value="F:3-ketosteroid 9-alpha-monooxygenase activity"/>
    <property type="evidence" value="ECO:0007669"/>
    <property type="project" value="UniProtKB-EC"/>
</dbReference>
<dbReference type="SUPFAM" id="SSF54292">
    <property type="entry name" value="2Fe-2S ferredoxin-like"/>
    <property type="match status" value="1"/>
</dbReference>
<accession>A0A839XP41</accession>